<dbReference type="InterPro" id="IPR005174">
    <property type="entry name" value="KIB1-4_b-propeller"/>
</dbReference>
<dbReference type="PANTHER" id="PTHR33127:SF97">
    <property type="entry name" value="OS08G0448300 PROTEIN"/>
    <property type="match status" value="1"/>
</dbReference>
<dbReference type="InterPro" id="IPR036047">
    <property type="entry name" value="F-box-like_dom_sf"/>
</dbReference>
<accession>A0A3L6T6J5</accession>
<dbReference type="CDD" id="cd09917">
    <property type="entry name" value="F-box_SF"/>
    <property type="match status" value="1"/>
</dbReference>
<evidence type="ECO:0000313" key="2">
    <source>
        <dbReference type="EMBL" id="RLN31034.1"/>
    </source>
</evidence>
<keyword evidence="3" id="KW-1185">Reference proteome</keyword>
<dbReference type="EMBL" id="PQIB02000003">
    <property type="protein sequence ID" value="RLN31034.1"/>
    <property type="molecule type" value="Genomic_DNA"/>
</dbReference>
<evidence type="ECO:0000313" key="3">
    <source>
        <dbReference type="Proteomes" id="UP000275267"/>
    </source>
</evidence>
<dbReference type="Pfam" id="PF03478">
    <property type="entry name" value="Beta-prop_KIB1-4"/>
    <property type="match status" value="2"/>
</dbReference>
<dbReference type="PANTHER" id="PTHR33127">
    <property type="entry name" value="TRANSMEMBRANE PROTEIN"/>
    <property type="match status" value="1"/>
</dbReference>
<proteinExistence type="predicted"/>
<evidence type="ECO:0000259" key="1">
    <source>
        <dbReference type="Pfam" id="PF03478"/>
    </source>
</evidence>
<sequence>MYVETFWWRRRCFVMNTTTSSASYIEKIGMVDPDSSTKHDLYTTFWVESNGDIFLVRVYFRAYQALGAEDIEVYQMDTSKYIWRRVDSIGGATFFLGAKNCVAMSSQVGGTLADCIYLLLFSYDGIRLYSIRLDDWTISFVLVPACTADPDDDWAGTWYNLFWVIPPSYCQEPTKSLSTITSKINKNAVLMEDKEQIASPWSRLPVELIELLIPKLSFVDYLRTRAVCKEWSLIDKPIQHARAHPMLMSIYATSGGMCRFYDPMVEKEYIVKDCMPLHGNWQTLRFSKYGWVLATKGNRCIYAANPFTKEVCKLPKMDPQWFNGISFSSVPKSPDCIIFAIRKYPCQNSVNIMLWRAGDNRWTKKELLCDDLFRMARSNPVFFDNEFYCLGIHGNLGVFNPNEMSWRVLDKPEPVRDIGDRFCHLIEFKGDLIAVFRPYDANPIDIFKLDRSHMSWEKVLRLDDAVLFLDNQNATIKSSQEYGCHNRIYLPFFGSSEAEDRKASAFYDLEDGQYKPEFYGLIEPMNSLWIEPNFNRHP</sequence>
<feature type="domain" description="KIB1-4 beta-propeller" evidence="1">
    <location>
        <begin position="287"/>
        <end position="491"/>
    </location>
</feature>
<gene>
    <name evidence="2" type="ORF">C2845_PM05G35640</name>
</gene>
<organism evidence="2 3">
    <name type="scientific">Panicum miliaceum</name>
    <name type="common">Proso millet</name>
    <name type="synonym">Broomcorn millet</name>
    <dbReference type="NCBI Taxonomy" id="4540"/>
    <lineage>
        <taxon>Eukaryota</taxon>
        <taxon>Viridiplantae</taxon>
        <taxon>Streptophyta</taxon>
        <taxon>Embryophyta</taxon>
        <taxon>Tracheophyta</taxon>
        <taxon>Spermatophyta</taxon>
        <taxon>Magnoliopsida</taxon>
        <taxon>Liliopsida</taxon>
        <taxon>Poales</taxon>
        <taxon>Poaceae</taxon>
        <taxon>PACMAD clade</taxon>
        <taxon>Panicoideae</taxon>
        <taxon>Panicodae</taxon>
        <taxon>Paniceae</taxon>
        <taxon>Panicinae</taxon>
        <taxon>Panicum</taxon>
        <taxon>Panicum sect. Panicum</taxon>
    </lineage>
</organism>
<dbReference type="OrthoDB" id="679467at2759"/>
<dbReference type="Proteomes" id="UP000275267">
    <property type="component" value="Unassembled WGS sequence"/>
</dbReference>
<dbReference type="AlphaFoldDB" id="A0A3L6T6J5"/>
<dbReference type="STRING" id="4540.A0A3L6T6J5"/>
<reference evidence="3" key="1">
    <citation type="journal article" date="2019" name="Nat. Commun.">
        <title>The genome of broomcorn millet.</title>
        <authorList>
            <person name="Zou C."/>
            <person name="Miki D."/>
            <person name="Li D."/>
            <person name="Tang Q."/>
            <person name="Xiao L."/>
            <person name="Rajput S."/>
            <person name="Deng P."/>
            <person name="Jia W."/>
            <person name="Huang R."/>
            <person name="Zhang M."/>
            <person name="Sun Y."/>
            <person name="Hu J."/>
            <person name="Fu X."/>
            <person name="Schnable P.S."/>
            <person name="Li F."/>
            <person name="Zhang H."/>
            <person name="Feng B."/>
            <person name="Zhu X."/>
            <person name="Liu R."/>
            <person name="Schnable J.C."/>
            <person name="Zhu J.-K."/>
            <person name="Zhang H."/>
        </authorList>
    </citation>
    <scope>NUCLEOTIDE SEQUENCE [LARGE SCALE GENOMIC DNA]</scope>
</reference>
<dbReference type="SUPFAM" id="SSF81383">
    <property type="entry name" value="F-box domain"/>
    <property type="match status" value="1"/>
</dbReference>
<name>A0A3L6T6J5_PANMI</name>
<comment type="caution">
    <text evidence="2">The sequence shown here is derived from an EMBL/GenBank/DDBJ whole genome shotgun (WGS) entry which is preliminary data.</text>
</comment>
<protein>
    <recommendedName>
        <fullName evidence="1">KIB1-4 beta-propeller domain-containing protein</fullName>
    </recommendedName>
</protein>
<feature type="domain" description="KIB1-4 beta-propeller" evidence="1">
    <location>
        <begin position="33"/>
        <end position="124"/>
    </location>
</feature>